<accession>A0A061RGD5</accession>
<feature type="signal peptide" evidence="1">
    <location>
        <begin position="1"/>
        <end position="21"/>
    </location>
</feature>
<protein>
    <recommendedName>
        <fullName evidence="3">Cystatin domain-containing protein</fullName>
    </recommendedName>
</protein>
<evidence type="ECO:0008006" key="3">
    <source>
        <dbReference type="Google" id="ProtNLM"/>
    </source>
</evidence>
<dbReference type="AlphaFoldDB" id="A0A061RGD5"/>
<proteinExistence type="predicted"/>
<dbReference type="InterPro" id="IPR018073">
    <property type="entry name" value="Prot_inh_cystat_CS"/>
</dbReference>
<organism evidence="2">
    <name type="scientific">Tetraselmis sp. GSL018</name>
    <dbReference type="NCBI Taxonomy" id="582737"/>
    <lineage>
        <taxon>Eukaryota</taxon>
        <taxon>Viridiplantae</taxon>
        <taxon>Chlorophyta</taxon>
        <taxon>core chlorophytes</taxon>
        <taxon>Chlorodendrophyceae</taxon>
        <taxon>Chlorodendrales</taxon>
        <taxon>Chlorodendraceae</taxon>
        <taxon>Tetraselmis</taxon>
    </lineage>
</organism>
<reference evidence="2" key="1">
    <citation type="submission" date="2014-05" db="EMBL/GenBank/DDBJ databases">
        <title>The transcriptome of the halophilic microalga Tetraselmis sp. GSL018 isolated from the Great Salt Lake, Utah.</title>
        <authorList>
            <person name="Jinkerson R.E."/>
            <person name="D'Adamo S."/>
            <person name="Posewitz M.C."/>
        </authorList>
    </citation>
    <scope>NUCLEOTIDE SEQUENCE</scope>
    <source>
        <strain evidence="2">GSL018</strain>
    </source>
</reference>
<dbReference type="EMBL" id="GBEZ01016686">
    <property type="protein sequence ID" value="JAC69586.1"/>
    <property type="molecule type" value="Transcribed_RNA"/>
</dbReference>
<sequence>MAVATLFCALVSISSVCFSFAAQDASALLCNPGPGTTGSFTPVETNTTKIENAMNSIRNFLDSEVATSNSLGNVCQSGSVPELGAAVIDGACEQVVAGINYKIQFSVPLTCDGSYVGFGSATADVFQPLGADAKLEVKPFTTVFSLTQMRVVRVAGSASQR</sequence>
<feature type="chain" id="PRO_5001610550" description="Cystatin domain-containing protein" evidence="1">
    <location>
        <begin position="22"/>
        <end position="161"/>
    </location>
</feature>
<name>A0A061RGD5_9CHLO</name>
<dbReference type="PROSITE" id="PS00287">
    <property type="entry name" value="CYSTATIN"/>
    <property type="match status" value="1"/>
</dbReference>
<evidence type="ECO:0000256" key="1">
    <source>
        <dbReference type="SAM" id="SignalP"/>
    </source>
</evidence>
<keyword evidence="1" id="KW-0732">Signal</keyword>
<evidence type="ECO:0000313" key="2">
    <source>
        <dbReference type="EMBL" id="JAC69586.1"/>
    </source>
</evidence>
<gene>
    <name evidence="2" type="ORF">TSPGSL018_6031</name>
</gene>